<dbReference type="Gene3D" id="3.40.50.1240">
    <property type="entry name" value="Phosphoglycerate mutase-like"/>
    <property type="match status" value="1"/>
</dbReference>
<dbReference type="PANTHER" id="PTHR48100">
    <property type="entry name" value="BROAD-SPECIFICITY PHOSPHATASE YOR283W-RELATED"/>
    <property type="match status" value="1"/>
</dbReference>
<dbReference type="SMART" id="SM00855">
    <property type="entry name" value="PGAM"/>
    <property type="match status" value="1"/>
</dbReference>
<evidence type="ECO:0000256" key="2">
    <source>
        <dbReference type="ARBA" id="ARBA00023235"/>
    </source>
</evidence>
<dbReference type="OMA" id="NWVDARL"/>
<dbReference type="GO" id="GO:0005737">
    <property type="term" value="C:cytoplasm"/>
    <property type="evidence" value="ECO:0007669"/>
    <property type="project" value="TreeGrafter"/>
</dbReference>
<dbReference type="GeneID" id="19206583"/>
<proteinExistence type="predicted"/>
<dbReference type="PANTHER" id="PTHR48100:SF1">
    <property type="entry name" value="HISTIDINE PHOSPHATASE FAMILY PROTEIN-RELATED"/>
    <property type="match status" value="1"/>
</dbReference>
<dbReference type="KEGG" id="cput:CONPUDRAFT_25060"/>
<accession>A0A5M3MBP3</accession>
<dbReference type="InterPro" id="IPR013078">
    <property type="entry name" value="His_Pase_superF_clade-1"/>
</dbReference>
<evidence type="ECO:0000313" key="3">
    <source>
        <dbReference type="EMBL" id="EIW76240.1"/>
    </source>
</evidence>
<keyword evidence="2" id="KW-0413">Isomerase</keyword>
<organism evidence="3 4">
    <name type="scientific">Coniophora puteana (strain RWD-64-598)</name>
    <name type="common">Brown rot fungus</name>
    <dbReference type="NCBI Taxonomy" id="741705"/>
    <lineage>
        <taxon>Eukaryota</taxon>
        <taxon>Fungi</taxon>
        <taxon>Dikarya</taxon>
        <taxon>Basidiomycota</taxon>
        <taxon>Agaricomycotina</taxon>
        <taxon>Agaricomycetes</taxon>
        <taxon>Agaricomycetidae</taxon>
        <taxon>Boletales</taxon>
        <taxon>Coniophorineae</taxon>
        <taxon>Coniophoraceae</taxon>
        <taxon>Coniophora</taxon>
    </lineage>
</organism>
<dbReference type="Pfam" id="PF00300">
    <property type="entry name" value="His_Phos_1"/>
    <property type="match status" value="1"/>
</dbReference>
<keyword evidence="4" id="KW-1185">Reference proteome</keyword>
<evidence type="ECO:0000256" key="1">
    <source>
        <dbReference type="ARBA" id="ARBA00023152"/>
    </source>
</evidence>
<dbReference type="InterPro" id="IPR050275">
    <property type="entry name" value="PGM_Phosphatase"/>
</dbReference>
<dbReference type="InterPro" id="IPR001345">
    <property type="entry name" value="PG/BPGM_mutase_AS"/>
</dbReference>
<evidence type="ECO:0000313" key="4">
    <source>
        <dbReference type="Proteomes" id="UP000053558"/>
    </source>
</evidence>
<protein>
    <submittedName>
        <fullName evidence="3">Phosphoglycerate mutase-like protein</fullName>
    </submittedName>
</protein>
<name>A0A5M3MBP3_CONPW</name>
<feature type="non-terminal residue" evidence="3">
    <location>
        <position position="239"/>
    </location>
</feature>
<gene>
    <name evidence="3" type="ORF">CONPUDRAFT_25060</name>
</gene>
<dbReference type="GO" id="GO:0016791">
    <property type="term" value="F:phosphatase activity"/>
    <property type="evidence" value="ECO:0007669"/>
    <property type="project" value="TreeGrafter"/>
</dbReference>
<sequence length="239" mass="27706">PPRFGLIDRSPDRWSKLTEKVERLNSESEESEKYKVIFLGRHGEGVHNVAEAKYGSKEWNRHWARKNGDGKMTWGPDPELTSRGVSQAELVNKYWKDEKERQAGLPEPEMLYSSPFTRALDTCKISFADILSRGQKTLVVENIREHNGVNTCDKRRTRSYIDKRFPEFDIEDGFTEEDELWEKDRRETEEEMEDRARKVMDLVFERPGTSVVSITAHSGWARVALRVVNHDAYKLSTGG</sequence>
<dbReference type="InterPro" id="IPR029033">
    <property type="entry name" value="His_PPase_superfam"/>
</dbReference>
<comment type="caution">
    <text evidence="3">The sequence shown here is derived from an EMBL/GenBank/DDBJ whole genome shotgun (WGS) entry which is preliminary data.</text>
</comment>
<dbReference type="Proteomes" id="UP000053558">
    <property type="component" value="Unassembled WGS sequence"/>
</dbReference>
<reference evidence="4" key="1">
    <citation type="journal article" date="2012" name="Science">
        <title>The Paleozoic origin of enzymatic lignin decomposition reconstructed from 31 fungal genomes.</title>
        <authorList>
            <person name="Floudas D."/>
            <person name="Binder M."/>
            <person name="Riley R."/>
            <person name="Barry K."/>
            <person name="Blanchette R.A."/>
            <person name="Henrissat B."/>
            <person name="Martinez A.T."/>
            <person name="Otillar R."/>
            <person name="Spatafora J.W."/>
            <person name="Yadav J.S."/>
            <person name="Aerts A."/>
            <person name="Benoit I."/>
            <person name="Boyd A."/>
            <person name="Carlson A."/>
            <person name="Copeland A."/>
            <person name="Coutinho P.M."/>
            <person name="de Vries R.P."/>
            <person name="Ferreira P."/>
            <person name="Findley K."/>
            <person name="Foster B."/>
            <person name="Gaskell J."/>
            <person name="Glotzer D."/>
            <person name="Gorecki P."/>
            <person name="Heitman J."/>
            <person name="Hesse C."/>
            <person name="Hori C."/>
            <person name="Igarashi K."/>
            <person name="Jurgens J.A."/>
            <person name="Kallen N."/>
            <person name="Kersten P."/>
            <person name="Kohler A."/>
            <person name="Kuees U."/>
            <person name="Kumar T.K.A."/>
            <person name="Kuo A."/>
            <person name="LaButti K."/>
            <person name="Larrondo L.F."/>
            <person name="Lindquist E."/>
            <person name="Ling A."/>
            <person name="Lombard V."/>
            <person name="Lucas S."/>
            <person name="Lundell T."/>
            <person name="Martin R."/>
            <person name="McLaughlin D.J."/>
            <person name="Morgenstern I."/>
            <person name="Morin E."/>
            <person name="Murat C."/>
            <person name="Nagy L.G."/>
            <person name="Nolan M."/>
            <person name="Ohm R.A."/>
            <person name="Patyshakuliyeva A."/>
            <person name="Rokas A."/>
            <person name="Ruiz-Duenas F.J."/>
            <person name="Sabat G."/>
            <person name="Salamov A."/>
            <person name="Samejima M."/>
            <person name="Schmutz J."/>
            <person name="Slot J.C."/>
            <person name="St John F."/>
            <person name="Stenlid J."/>
            <person name="Sun H."/>
            <person name="Sun S."/>
            <person name="Syed K."/>
            <person name="Tsang A."/>
            <person name="Wiebenga A."/>
            <person name="Young D."/>
            <person name="Pisabarro A."/>
            <person name="Eastwood D.C."/>
            <person name="Martin F."/>
            <person name="Cullen D."/>
            <person name="Grigoriev I.V."/>
            <person name="Hibbett D.S."/>
        </authorList>
    </citation>
    <scope>NUCLEOTIDE SEQUENCE [LARGE SCALE GENOMIC DNA]</scope>
    <source>
        <strain evidence="4">RWD-64-598 SS2</strain>
    </source>
</reference>
<feature type="non-terminal residue" evidence="3">
    <location>
        <position position="1"/>
    </location>
</feature>
<dbReference type="RefSeq" id="XP_007773295.1">
    <property type="nucleotide sequence ID" value="XM_007775105.1"/>
</dbReference>
<dbReference type="OrthoDB" id="496981at2759"/>
<keyword evidence="1" id="KW-0324">Glycolysis</keyword>
<dbReference type="EMBL" id="JH711586">
    <property type="protein sequence ID" value="EIW76240.1"/>
    <property type="molecule type" value="Genomic_DNA"/>
</dbReference>
<dbReference type="AlphaFoldDB" id="A0A5M3MBP3"/>
<dbReference type="CDD" id="cd07067">
    <property type="entry name" value="HP_PGM_like"/>
    <property type="match status" value="1"/>
</dbReference>
<dbReference type="SUPFAM" id="SSF53254">
    <property type="entry name" value="Phosphoglycerate mutase-like"/>
    <property type="match status" value="1"/>
</dbReference>
<dbReference type="PROSITE" id="PS00175">
    <property type="entry name" value="PG_MUTASE"/>
    <property type="match status" value="1"/>
</dbReference>